<dbReference type="AlphaFoldDB" id="A0A9X4P786"/>
<dbReference type="PANTHER" id="PTHR35841">
    <property type="entry name" value="PHOSPHONATES-BINDING PERIPLASMIC PROTEIN"/>
    <property type="match status" value="1"/>
</dbReference>
<dbReference type="SUPFAM" id="SSF53850">
    <property type="entry name" value="Periplasmic binding protein-like II"/>
    <property type="match status" value="1"/>
</dbReference>
<dbReference type="PANTHER" id="PTHR35841:SF1">
    <property type="entry name" value="PHOSPHONATES-BINDING PERIPLASMIC PROTEIN"/>
    <property type="match status" value="1"/>
</dbReference>
<dbReference type="EMBL" id="AOGK01000018">
    <property type="protein sequence ID" value="MDG5977218.1"/>
    <property type="molecule type" value="Genomic_DNA"/>
</dbReference>
<dbReference type="InterPro" id="IPR005770">
    <property type="entry name" value="PhnD"/>
</dbReference>
<dbReference type="GO" id="GO:0055085">
    <property type="term" value="P:transmembrane transport"/>
    <property type="evidence" value="ECO:0007669"/>
    <property type="project" value="InterPro"/>
</dbReference>
<comment type="caution">
    <text evidence="3">The sequence shown here is derived from an EMBL/GenBank/DDBJ whole genome shotgun (WGS) entry which is preliminary data.</text>
</comment>
<dbReference type="RefSeq" id="WP_068175692.1">
    <property type="nucleotide sequence ID" value="NZ_AOGK01000018.1"/>
</dbReference>
<name>A0A9X4P786_9BURK</name>
<dbReference type="Pfam" id="PF12974">
    <property type="entry name" value="Phosphonate-bd"/>
    <property type="match status" value="1"/>
</dbReference>
<dbReference type="NCBIfam" id="TIGR01098">
    <property type="entry name" value="3A0109s03R"/>
    <property type="match status" value="1"/>
</dbReference>
<protein>
    <submittedName>
        <fullName evidence="3">Phosphonates-binding periplasmic protein</fullName>
    </submittedName>
</protein>
<evidence type="ECO:0000313" key="3">
    <source>
        <dbReference type="EMBL" id="MDG5977218.1"/>
    </source>
</evidence>
<accession>A0A9X4P786</accession>
<dbReference type="Gene3D" id="3.40.190.10">
    <property type="entry name" value="Periplasmic binding protein-like II"/>
    <property type="match status" value="2"/>
</dbReference>
<organism evidence="3 4">
    <name type="scientific">Hydrogenophaga taeniospiralis CCUG 15921</name>
    <dbReference type="NCBI Taxonomy" id="1281780"/>
    <lineage>
        <taxon>Bacteria</taxon>
        <taxon>Pseudomonadati</taxon>
        <taxon>Pseudomonadota</taxon>
        <taxon>Betaproteobacteria</taxon>
        <taxon>Burkholderiales</taxon>
        <taxon>Comamonadaceae</taxon>
        <taxon>Hydrogenophaga</taxon>
    </lineage>
</organism>
<dbReference type="GO" id="GO:0043190">
    <property type="term" value="C:ATP-binding cassette (ABC) transporter complex"/>
    <property type="evidence" value="ECO:0007669"/>
    <property type="project" value="InterPro"/>
</dbReference>
<gene>
    <name evidence="3" type="ORF">H010_18295</name>
</gene>
<proteinExistence type="inferred from homology"/>
<keyword evidence="4" id="KW-1185">Reference proteome</keyword>
<sequence length="321" mass="35312">MLGTLPWLAGLSAVQARSAGLVFGVISPRAVEQTRDNWWPFVERLGAAVGQAIELQVFETQEHMVRAFMAHEVDVGWMGNVPALEVVEAGAGAVFAQMVTRDGGLGYQSQMVVGRQAASINDLGDVLAQARHLRFSDGEAKSTSGHLVPLYFAFQKNGINEAKSIFQHHESGSHQDNLKKVATGAVDVATANNEEVAFFARDFPELATRIKVVWESPLIPQSPLLWRTGLPPDVRRKIGSFVVGFGATRLEEKQILERVNGLSRFRASSNRQLVPIADLEMFKARQAINHDKSLSAQERARRIEAVIKRGSRLELRLKLGA</sequence>
<evidence type="ECO:0000313" key="4">
    <source>
        <dbReference type="Proteomes" id="UP001152876"/>
    </source>
</evidence>
<keyword evidence="2" id="KW-0732">Signal</keyword>
<evidence type="ECO:0000256" key="2">
    <source>
        <dbReference type="ARBA" id="ARBA00022729"/>
    </source>
</evidence>
<dbReference type="Gene3D" id="1.20.58.90">
    <property type="match status" value="1"/>
</dbReference>
<comment type="similarity">
    <text evidence="1">Belongs to the phosphate/phosphite/phosphonate binding protein family.</text>
</comment>
<dbReference type="Proteomes" id="UP001152876">
    <property type="component" value="Unassembled WGS sequence"/>
</dbReference>
<reference evidence="3" key="1">
    <citation type="submission" date="2013-01" db="EMBL/GenBank/DDBJ databases">
        <title>Genome draft of Hydrogenophaga taeniospiralis 2K1.</title>
        <authorList>
            <person name="Gomila M."/>
            <person name="Lalucat J."/>
        </authorList>
    </citation>
    <scope>NUCLEOTIDE SEQUENCE</scope>
    <source>
        <strain evidence="3">CCUG 15921</strain>
    </source>
</reference>
<evidence type="ECO:0000256" key="1">
    <source>
        <dbReference type="ARBA" id="ARBA00007162"/>
    </source>
</evidence>